<keyword evidence="3" id="KW-1185">Reference proteome</keyword>
<accession>A0AAE6QAM6</accession>
<dbReference type="InterPro" id="IPR003837">
    <property type="entry name" value="GatC"/>
</dbReference>
<gene>
    <name evidence="1 2" type="primary">gatC</name>
    <name evidence="2" type="ORF">EDL80_04450</name>
</gene>
<dbReference type="EC" id="6.3.5.-" evidence="1"/>
<dbReference type="Gene3D" id="1.10.20.60">
    <property type="entry name" value="Glu-tRNAGln amidotransferase C subunit, N-terminal domain"/>
    <property type="match status" value="1"/>
</dbReference>
<comment type="function">
    <text evidence="1">Allows the formation of correctly charged Asn-tRNA(Asn) or Gln-tRNA(Gln) through the transamidation of misacylated Asp-tRNA(Asn) or Glu-tRNA(Gln) in organisms which lack either or both of asparaginyl-tRNA or glutaminyl-tRNA synthetases. The reaction takes place in the presence of glutamine and ATP through an activated phospho-Asp-tRNA(Asn) or phospho-Glu-tRNA(Gln).</text>
</comment>
<sequence>MIRKKLINNQDKNNNLQQKRITKDDLLQVAKLVKIKLSDDEVGYYIKELESVLSWINTISQVDTENIIPMSHGGISHTLPLRQDIINDGNIKDTVLSNSPKQEQDFFVVPKVIE</sequence>
<dbReference type="GO" id="GO:0050567">
    <property type="term" value="F:glutaminyl-tRNA synthase (glutamine-hydrolyzing) activity"/>
    <property type="evidence" value="ECO:0007669"/>
    <property type="project" value="UniProtKB-UniRule"/>
</dbReference>
<dbReference type="GO" id="GO:0006412">
    <property type="term" value="P:translation"/>
    <property type="evidence" value="ECO:0007669"/>
    <property type="project" value="UniProtKB-UniRule"/>
</dbReference>
<dbReference type="Pfam" id="PF02686">
    <property type="entry name" value="GatC"/>
    <property type="match status" value="1"/>
</dbReference>
<dbReference type="GO" id="GO:0070681">
    <property type="term" value="P:glutaminyl-tRNAGln biosynthesis via transamidation"/>
    <property type="evidence" value="ECO:0007669"/>
    <property type="project" value="TreeGrafter"/>
</dbReference>
<reference evidence="2 3" key="1">
    <citation type="submission" date="2018-10" db="EMBL/GenBank/DDBJ databases">
        <title>Propagation and draft genome sequences of three atypical Erhlichia ruminantium isolates.</title>
        <authorList>
            <person name="Liebenberg J."/>
            <person name="Steyn H."/>
            <person name="Josemans A."/>
            <person name="Zweygarth E."/>
        </authorList>
    </citation>
    <scope>NUCLEOTIDE SEQUENCE [LARGE SCALE GENOMIC DNA]</scope>
    <source>
        <strain evidence="2 3">Omatjenne</strain>
    </source>
</reference>
<dbReference type="HAMAP" id="MF_00122">
    <property type="entry name" value="GatC"/>
    <property type="match status" value="1"/>
</dbReference>
<comment type="catalytic activity">
    <reaction evidence="1">
        <text>L-glutamyl-tRNA(Gln) + L-glutamine + ATP + H2O = L-glutaminyl-tRNA(Gln) + L-glutamate + ADP + phosphate + H(+)</text>
        <dbReference type="Rhea" id="RHEA:17521"/>
        <dbReference type="Rhea" id="RHEA-COMP:9681"/>
        <dbReference type="Rhea" id="RHEA-COMP:9684"/>
        <dbReference type="ChEBI" id="CHEBI:15377"/>
        <dbReference type="ChEBI" id="CHEBI:15378"/>
        <dbReference type="ChEBI" id="CHEBI:29985"/>
        <dbReference type="ChEBI" id="CHEBI:30616"/>
        <dbReference type="ChEBI" id="CHEBI:43474"/>
        <dbReference type="ChEBI" id="CHEBI:58359"/>
        <dbReference type="ChEBI" id="CHEBI:78520"/>
        <dbReference type="ChEBI" id="CHEBI:78521"/>
        <dbReference type="ChEBI" id="CHEBI:456216"/>
    </reaction>
</comment>
<dbReference type="PANTHER" id="PTHR15004:SF0">
    <property type="entry name" value="GLUTAMYL-TRNA(GLN) AMIDOTRANSFERASE SUBUNIT C, MITOCHONDRIAL"/>
    <property type="match status" value="1"/>
</dbReference>
<keyword evidence="1" id="KW-0547">Nucleotide-binding</keyword>
<evidence type="ECO:0000313" key="2">
    <source>
        <dbReference type="EMBL" id="QGR03784.1"/>
    </source>
</evidence>
<dbReference type="PANTHER" id="PTHR15004">
    <property type="entry name" value="GLUTAMYL-TRNA(GLN) AMIDOTRANSFERASE SUBUNIT C, MITOCHONDRIAL"/>
    <property type="match status" value="1"/>
</dbReference>
<dbReference type="GO" id="GO:0005524">
    <property type="term" value="F:ATP binding"/>
    <property type="evidence" value="ECO:0007669"/>
    <property type="project" value="UniProtKB-KW"/>
</dbReference>
<dbReference type="SUPFAM" id="SSF141000">
    <property type="entry name" value="Glu-tRNAGln amidotransferase C subunit"/>
    <property type="match status" value="1"/>
</dbReference>
<comment type="catalytic activity">
    <reaction evidence="1">
        <text>L-aspartyl-tRNA(Asn) + L-glutamine + ATP + H2O = L-asparaginyl-tRNA(Asn) + L-glutamate + ADP + phosphate + 2 H(+)</text>
        <dbReference type="Rhea" id="RHEA:14513"/>
        <dbReference type="Rhea" id="RHEA-COMP:9674"/>
        <dbReference type="Rhea" id="RHEA-COMP:9677"/>
        <dbReference type="ChEBI" id="CHEBI:15377"/>
        <dbReference type="ChEBI" id="CHEBI:15378"/>
        <dbReference type="ChEBI" id="CHEBI:29985"/>
        <dbReference type="ChEBI" id="CHEBI:30616"/>
        <dbReference type="ChEBI" id="CHEBI:43474"/>
        <dbReference type="ChEBI" id="CHEBI:58359"/>
        <dbReference type="ChEBI" id="CHEBI:78515"/>
        <dbReference type="ChEBI" id="CHEBI:78516"/>
        <dbReference type="ChEBI" id="CHEBI:456216"/>
    </reaction>
</comment>
<keyword evidence="1" id="KW-0067">ATP-binding</keyword>
<dbReference type="AlphaFoldDB" id="A0AAE6QAM6"/>
<comment type="similarity">
    <text evidence="1">Belongs to the GatC family.</text>
</comment>
<evidence type="ECO:0000256" key="1">
    <source>
        <dbReference type="HAMAP-Rule" id="MF_00122"/>
    </source>
</evidence>
<dbReference type="GO" id="GO:0006450">
    <property type="term" value="P:regulation of translational fidelity"/>
    <property type="evidence" value="ECO:0007669"/>
    <property type="project" value="InterPro"/>
</dbReference>
<keyword evidence="1" id="KW-0436">Ligase</keyword>
<keyword evidence="1" id="KW-0648">Protein biosynthesis</keyword>
<organism evidence="2 3">
    <name type="scientific">Ehrlichia ruminantium</name>
    <name type="common">heartwater rickettsia</name>
    <name type="synonym">Cowdria ruminantium</name>
    <dbReference type="NCBI Taxonomy" id="779"/>
    <lineage>
        <taxon>Bacteria</taxon>
        <taxon>Pseudomonadati</taxon>
        <taxon>Pseudomonadota</taxon>
        <taxon>Alphaproteobacteria</taxon>
        <taxon>Rickettsiales</taxon>
        <taxon>Anaplasmataceae</taxon>
        <taxon>Ehrlichia</taxon>
    </lineage>
</organism>
<name>A0AAE6QAM6_EHRRU</name>
<evidence type="ECO:0000313" key="3">
    <source>
        <dbReference type="Proteomes" id="UP000422822"/>
    </source>
</evidence>
<proteinExistence type="inferred from homology"/>
<dbReference type="InterPro" id="IPR036113">
    <property type="entry name" value="Asp/Glu-ADT_sf_sub_c"/>
</dbReference>
<dbReference type="Proteomes" id="UP000422822">
    <property type="component" value="Chromosome"/>
</dbReference>
<protein>
    <recommendedName>
        <fullName evidence="1">Aspartyl/glutamyl-tRNA(Asn/Gln) amidotransferase subunit C</fullName>
        <shortName evidence="1">Asp/Glu-ADT subunit C</shortName>
        <ecNumber evidence="1">6.3.5.-</ecNumber>
    </recommendedName>
</protein>
<dbReference type="EMBL" id="CP033455">
    <property type="protein sequence ID" value="QGR03784.1"/>
    <property type="molecule type" value="Genomic_DNA"/>
</dbReference>
<comment type="subunit">
    <text evidence="1">Heterotrimer of A, B and C subunits.</text>
</comment>
<dbReference type="NCBIfam" id="TIGR00135">
    <property type="entry name" value="gatC"/>
    <property type="match status" value="1"/>
</dbReference>